<dbReference type="Proteomes" id="UP000238479">
    <property type="component" value="Chromosome 2"/>
</dbReference>
<keyword evidence="2" id="KW-1185">Reference proteome</keyword>
<dbReference type="PANTHER" id="PTHR47850">
    <property type="entry name" value="F-BOX/KELCH-REPEAT PROTEIN OR23"/>
    <property type="match status" value="1"/>
</dbReference>
<dbReference type="InterPro" id="IPR015915">
    <property type="entry name" value="Kelch-typ_b-propeller"/>
</dbReference>
<dbReference type="Gramene" id="PRQ50720">
    <property type="protein sequence ID" value="PRQ50720"/>
    <property type="gene ID" value="RchiOBHm_Chr2g0136411"/>
</dbReference>
<accession>A0A2P6RWA8</accession>
<evidence type="ECO:0000313" key="2">
    <source>
        <dbReference type="Proteomes" id="UP000238479"/>
    </source>
</evidence>
<protein>
    <submittedName>
        <fullName evidence="1">Putative kelch-type beta propeller</fullName>
    </submittedName>
</protein>
<reference evidence="1 2" key="1">
    <citation type="journal article" date="2018" name="Nat. Genet.">
        <title>The Rosa genome provides new insights in the design of modern roses.</title>
        <authorList>
            <person name="Bendahmane M."/>
        </authorList>
    </citation>
    <scope>NUCLEOTIDE SEQUENCE [LARGE SCALE GENOMIC DNA]</scope>
    <source>
        <strain evidence="2">cv. Old Blush</strain>
    </source>
</reference>
<dbReference type="EMBL" id="PDCK01000040">
    <property type="protein sequence ID" value="PRQ50720.1"/>
    <property type="molecule type" value="Genomic_DNA"/>
</dbReference>
<organism evidence="1 2">
    <name type="scientific">Rosa chinensis</name>
    <name type="common">China rose</name>
    <dbReference type="NCBI Taxonomy" id="74649"/>
    <lineage>
        <taxon>Eukaryota</taxon>
        <taxon>Viridiplantae</taxon>
        <taxon>Streptophyta</taxon>
        <taxon>Embryophyta</taxon>
        <taxon>Tracheophyta</taxon>
        <taxon>Spermatophyta</taxon>
        <taxon>Magnoliopsida</taxon>
        <taxon>eudicotyledons</taxon>
        <taxon>Gunneridae</taxon>
        <taxon>Pentapetalae</taxon>
        <taxon>rosids</taxon>
        <taxon>fabids</taxon>
        <taxon>Rosales</taxon>
        <taxon>Rosaceae</taxon>
        <taxon>Rosoideae</taxon>
        <taxon>Rosoideae incertae sedis</taxon>
        <taxon>Rosa</taxon>
    </lineage>
</organism>
<dbReference type="SUPFAM" id="SSF117281">
    <property type="entry name" value="Kelch motif"/>
    <property type="match status" value="1"/>
</dbReference>
<comment type="caution">
    <text evidence="1">The sequence shown here is derived from an EMBL/GenBank/DDBJ whole genome shotgun (WGS) entry which is preliminary data.</text>
</comment>
<sequence length="120" mass="13437">MLTPHGSFACAKVPDSDQIIVAGGGSRHTMFNATGSRMTSVERYDICRDEWVAMEGLHSFRAGCVGFFAGNVEEREFWVMGEYGQAMTISEVVPVDKYYRNAVVMELTNRNSDGRWRETG</sequence>
<dbReference type="Gene3D" id="2.120.10.80">
    <property type="entry name" value="Kelch-type beta propeller"/>
    <property type="match status" value="1"/>
</dbReference>
<dbReference type="AlphaFoldDB" id="A0A2P6RWA8"/>
<evidence type="ECO:0000313" key="1">
    <source>
        <dbReference type="EMBL" id="PRQ50720.1"/>
    </source>
</evidence>
<gene>
    <name evidence="1" type="ORF">RchiOBHm_Chr2g0136411</name>
</gene>
<name>A0A2P6RWA8_ROSCH</name>
<dbReference type="STRING" id="74649.A0A2P6RWA8"/>
<proteinExistence type="predicted"/>
<dbReference type="PANTHER" id="PTHR47850:SF1">
    <property type="entry name" value="F-BOX_KELCH-REPEAT PROTEIN OR23"/>
    <property type="match status" value="1"/>
</dbReference>